<dbReference type="InterPro" id="IPR016181">
    <property type="entry name" value="Acyl_CoA_acyltransferase"/>
</dbReference>
<dbReference type="Proteomes" id="UP001302349">
    <property type="component" value="Chromosome"/>
</dbReference>
<dbReference type="RefSeq" id="WP_317490661.1">
    <property type="nucleotide sequence ID" value="NZ_CP136051.1"/>
</dbReference>
<reference evidence="2 3" key="1">
    <citation type="journal article" date="2023" name="Microbiol. Resour. Announc.">
        <title>Complete Genome Sequence of Imperialibacter roseus strain P4T.</title>
        <authorList>
            <person name="Tizabi D.R."/>
            <person name="Bachvaroff T."/>
            <person name="Hill R.T."/>
        </authorList>
    </citation>
    <scope>NUCLEOTIDE SEQUENCE [LARGE SCALE GENOMIC DNA]</scope>
    <source>
        <strain evidence="2 3">P4T</strain>
    </source>
</reference>
<keyword evidence="2" id="KW-0012">Acyltransferase</keyword>
<accession>A0ABZ0ISJ1</accession>
<sequence>MLEVKQREEDSKGSFYIEIEGRKMAEMTYSKAGTDRIIIDHTEVDGELRGQGAGRLMVESAVAYARAKKISIIPLCPFARSVFDKNPELRDVL</sequence>
<dbReference type="CDD" id="cd04301">
    <property type="entry name" value="NAT_SF"/>
    <property type="match status" value="1"/>
</dbReference>
<dbReference type="PANTHER" id="PTHR31435:SF10">
    <property type="entry name" value="BSR4717 PROTEIN"/>
    <property type="match status" value="1"/>
</dbReference>
<name>A0ABZ0ISJ1_9BACT</name>
<gene>
    <name evidence="2" type="ORF">RT717_05130</name>
</gene>
<dbReference type="PANTHER" id="PTHR31435">
    <property type="entry name" value="PROTEIN NATD1"/>
    <property type="match status" value="1"/>
</dbReference>
<proteinExistence type="predicted"/>
<evidence type="ECO:0000259" key="1">
    <source>
        <dbReference type="PROSITE" id="PS51729"/>
    </source>
</evidence>
<dbReference type="PROSITE" id="PS51729">
    <property type="entry name" value="GNAT_YJDJ"/>
    <property type="match status" value="1"/>
</dbReference>
<evidence type="ECO:0000313" key="3">
    <source>
        <dbReference type="Proteomes" id="UP001302349"/>
    </source>
</evidence>
<dbReference type="InterPro" id="IPR031165">
    <property type="entry name" value="GNAT_YJDJ"/>
</dbReference>
<dbReference type="SUPFAM" id="SSF55729">
    <property type="entry name" value="Acyl-CoA N-acyltransferases (Nat)"/>
    <property type="match status" value="1"/>
</dbReference>
<feature type="domain" description="N-acetyltransferase" evidence="1">
    <location>
        <begin position="7"/>
        <end position="93"/>
    </location>
</feature>
<dbReference type="Pfam" id="PF14542">
    <property type="entry name" value="Acetyltransf_CG"/>
    <property type="match status" value="1"/>
</dbReference>
<protein>
    <submittedName>
        <fullName evidence="2">GNAT family N-acetyltransferase</fullName>
        <ecNumber evidence="2">2.3.1.-</ecNumber>
    </submittedName>
</protein>
<dbReference type="EC" id="2.3.1.-" evidence="2"/>
<evidence type="ECO:0000313" key="2">
    <source>
        <dbReference type="EMBL" id="WOK08013.1"/>
    </source>
</evidence>
<dbReference type="EMBL" id="CP136051">
    <property type="protein sequence ID" value="WOK08013.1"/>
    <property type="molecule type" value="Genomic_DNA"/>
</dbReference>
<organism evidence="2 3">
    <name type="scientific">Imperialibacter roseus</name>
    <dbReference type="NCBI Taxonomy" id="1324217"/>
    <lineage>
        <taxon>Bacteria</taxon>
        <taxon>Pseudomonadati</taxon>
        <taxon>Bacteroidota</taxon>
        <taxon>Cytophagia</taxon>
        <taxon>Cytophagales</taxon>
        <taxon>Flammeovirgaceae</taxon>
        <taxon>Imperialibacter</taxon>
    </lineage>
</organism>
<dbReference type="InterPro" id="IPR045057">
    <property type="entry name" value="Gcn5-rel_NAT"/>
</dbReference>
<dbReference type="Gene3D" id="3.40.630.30">
    <property type="match status" value="1"/>
</dbReference>
<keyword evidence="2" id="KW-0808">Transferase</keyword>
<dbReference type="GO" id="GO:0016746">
    <property type="term" value="F:acyltransferase activity"/>
    <property type="evidence" value="ECO:0007669"/>
    <property type="project" value="UniProtKB-KW"/>
</dbReference>
<keyword evidence="3" id="KW-1185">Reference proteome</keyword>